<dbReference type="GO" id="GO:0004519">
    <property type="term" value="F:endonuclease activity"/>
    <property type="evidence" value="ECO:0007669"/>
    <property type="project" value="UniProtKB-KW"/>
</dbReference>
<evidence type="ECO:0000256" key="1">
    <source>
        <dbReference type="ARBA" id="ARBA00022722"/>
    </source>
</evidence>
<reference evidence="7 8" key="1">
    <citation type="journal article" date="2014" name="Int. J. Syst. Evol. Microbiol.">
        <title>Complete genome sequence of Corynebacterium casei LMG S-19264T (=DSM 44701T), isolated from a smear-ripened cheese.</title>
        <authorList>
            <consortium name="US DOE Joint Genome Institute (JGI-PGF)"/>
            <person name="Walter F."/>
            <person name="Albersmeier A."/>
            <person name="Kalinowski J."/>
            <person name="Ruckert C."/>
        </authorList>
    </citation>
    <scope>NUCLEOTIDE SEQUENCE [LARGE SCALE GENOMIC DNA]</scope>
    <source>
        <strain evidence="7 8">CGMCC 1.9161</strain>
    </source>
</reference>
<dbReference type="Proteomes" id="UP000600449">
    <property type="component" value="Unassembled WGS sequence"/>
</dbReference>
<dbReference type="CDD" id="cd00221">
    <property type="entry name" value="Vsr"/>
    <property type="match status" value="1"/>
</dbReference>
<dbReference type="EMBL" id="BMMF01000011">
    <property type="protein sequence ID" value="GGK44763.1"/>
    <property type="molecule type" value="Genomic_DNA"/>
</dbReference>
<keyword evidence="2 6" id="KW-0255">Endonuclease</keyword>
<dbReference type="GO" id="GO:0006298">
    <property type="term" value="P:mismatch repair"/>
    <property type="evidence" value="ECO:0007669"/>
    <property type="project" value="UniProtKB-UniRule"/>
</dbReference>
<evidence type="ECO:0000313" key="8">
    <source>
        <dbReference type="Proteomes" id="UP000600449"/>
    </source>
</evidence>
<comment type="caution">
    <text evidence="7">The sequence shown here is derived from an EMBL/GenBank/DDBJ whole genome shotgun (WGS) entry which is preliminary data.</text>
</comment>
<evidence type="ECO:0000256" key="4">
    <source>
        <dbReference type="ARBA" id="ARBA00022801"/>
    </source>
</evidence>
<dbReference type="NCBIfam" id="TIGR00632">
    <property type="entry name" value="vsr"/>
    <property type="match status" value="1"/>
</dbReference>
<dbReference type="SUPFAM" id="SSF52980">
    <property type="entry name" value="Restriction endonuclease-like"/>
    <property type="match status" value="1"/>
</dbReference>
<protein>
    <recommendedName>
        <fullName evidence="6">Very short patch repair endonuclease</fullName>
        <ecNumber evidence="6">3.1.-.-</ecNumber>
    </recommendedName>
</protein>
<keyword evidence="3 6" id="KW-0227">DNA damage</keyword>
<dbReference type="RefSeq" id="WP_188914543.1">
    <property type="nucleotide sequence ID" value="NZ_BMMF01000011.1"/>
</dbReference>
<evidence type="ECO:0000256" key="3">
    <source>
        <dbReference type="ARBA" id="ARBA00022763"/>
    </source>
</evidence>
<dbReference type="InterPro" id="IPR004603">
    <property type="entry name" value="DNA_mismatch_endonuc_vsr"/>
</dbReference>
<dbReference type="InterPro" id="IPR011335">
    <property type="entry name" value="Restrct_endonuc-II-like"/>
</dbReference>
<organism evidence="7 8">
    <name type="scientific">Salinarimonas ramus</name>
    <dbReference type="NCBI Taxonomy" id="690164"/>
    <lineage>
        <taxon>Bacteria</taxon>
        <taxon>Pseudomonadati</taxon>
        <taxon>Pseudomonadota</taxon>
        <taxon>Alphaproteobacteria</taxon>
        <taxon>Hyphomicrobiales</taxon>
        <taxon>Salinarimonadaceae</taxon>
        <taxon>Salinarimonas</taxon>
    </lineage>
</organism>
<evidence type="ECO:0000313" key="7">
    <source>
        <dbReference type="EMBL" id="GGK44763.1"/>
    </source>
</evidence>
<dbReference type="AlphaFoldDB" id="A0A917QCQ5"/>
<comment type="similarity">
    <text evidence="6">Belongs to the vsr family.</text>
</comment>
<evidence type="ECO:0000256" key="5">
    <source>
        <dbReference type="ARBA" id="ARBA00023204"/>
    </source>
</evidence>
<comment type="function">
    <text evidence="6">May nick specific sequences that contain T:G mispairs resulting from m5C-deamination.</text>
</comment>
<keyword evidence="1 6" id="KW-0540">Nuclease</keyword>
<name>A0A917QCQ5_9HYPH</name>
<evidence type="ECO:0000256" key="6">
    <source>
        <dbReference type="PIRNR" id="PIRNR018267"/>
    </source>
</evidence>
<sequence>METDEQRRALMQRVRQRKTAPEEAVAALLRSLGITYRRNVRSLPGSPDFANKSRGWAIFVNGCFWHHHTACGRATLPKNNADFWRAKFAANRSRDARKISELRRTGMRVVVVWECELEDSERLKRRLSDLREANRI</sequence>
<keyword evidence="8" id="KW-1185">Reference proteome</keyword>
<accession>A0A917QCQ5</accession>
<dbReference type="PIRSF" id="PIRSF018267">
    <property type="entry name" value="VSR_endonuc"/>
    <property type="match status" value="1"/>
</dbReference>
<dbReference type="Pfam" id="PF03852">
    <property type="entry name" value="Vsr"/>
    <property type="match status" value="1"/>
</dbReference>
<proteinExistence type="inferred from homology"/>
<keyword evidence="4 6" id="KW-0378">Hydrolase</keyword>
<keyword evidence="5 6" id="KW-0234">DNA repair</keyword>
<gene>
    <name evidence="7" type="ORF">GCM10011322_34910</name>
</gene>
<dbReference type="Gene3D" id="3.40.960.10">
    <property type="entry name" value="VSR Endonuclease"/>
    <property type="match status" value="1"/>
</dbReference>
<dbReference type="EC" id="3.1.-.-" evidence="6"/>
<dbReference type="GO" id="GO:0016787">
    <property type="term" value="F:hydrolase activity"/>
    <property type="evidence" value="ECO:0007669"/>
    <property type="project" value="UniProtKB-KW"/>
</dbReference>
<evidence type="ECO:0000256" key="2">
    <source>
        <dbReference type="ARBA" id="ARBA00022759"/>
    </source>
</evidence>